<dbReference type="Proteomes" id="UP000270866">
    <property type="component" value="Unassembled WGS sequence"/>
</dbReference>
<organism evidence="1 2">
    <name type="scientific">Fusarium oxysporum f. sp. cepae</name>
    <dbReference type="NCBI Taxonomy" id="396571"/>
    <lineage>
        <taxon>Eukaryota</taxon>
        <taxon>Fungi</taxon>
        <taxon>Dikarya</taxon>
        <taxon>Ascomycota</taxon>
        <taxon>Pezizomycotina</taxon>
        <taxon>Sordariomycetes</taxon>
        <taxon>Hypocreomycetidae</taxon>
        <taxon>Hypocreales</taxon>
        <taxon>Nectriaceae</taxon>
        <taxon>Fusarium</taxon>
        <taxon>Fusarium oxysporum species complex</taxon>
    </lineage>
</organism>
<sequence length="67" mass="7518">MSLLFSNETAQYAAYEEATQRPHEVEWTNQIIGDAAAYAASRVMSGTARIWASQGIRILQTRLFRGL</sequence>
<protein>
    <submittedName>
        <fullName evidence="1">Uncharacterized protein</fullName>
    </submittedName>
</protein>
<dbReference type="AlphaFoldDB" id="A0A3L6MXK6"/>
<evidence type="ECO:0000313" key="2">
    <source>
        <dbReference type="Proteomes" id="UP000270866"/>
    </source>
</evidence>
<name>A0A3L6MXK6_FUSOX</name>
<comment type="caution">
    <text evidence="1">The sequence shown here is derived from an EMBL/GenBank/DDBJ whole genome shotgun (WGS) entry which is preliminary data.</text>
</comment>
<gene>
    <name evidence="1" type="ORF">BFJ65_g16155</name>
</gene>
<proteinExistence type="predicted"/>
<dbReference type="EMBL" id="MRCU01000012">
    <property type="protein sequence ID" value="RKK09710.1"/>
    <property type="molecule type" value="Genomic_DNA"/>
</dbReference>
<evidence type="ECO:0000313" key="1">
    <source>
        <dbReference type="EMBL" id="RKK09710.1"/>
    </source>
</evidence>
<reference evidence="1 2" key="1">
    <citation type="journal article" date="2018" name="Sci. Rep.">
        <title>Characterisation of pathogen-specific regions and novel effector candidates in Fusarium oxysporum f. sp. cepae.</title>
        <authorList>
            <person name="Armitage A.D."/>
            <person name="Taylor A."/>
            <person name="Sobczyk M.K."/>
            <person name="Baxter L."/>
            <person name="Greenfield B.P."/>
            <person name="Bates H.J."/>
            <person name="Wilson F."/>
            <person name="Jackson A.C."/>
            <person name="Ott S."/>
            <person name="Harrison R.J."/>
            <person name="Clarkson J.P."/>
        </authorList>
    </citation>
    <scope>NUCLEOTIDE SEQUENCE [LARGE SCALE GENOMIC DNA]</scope>
    <source>
        <strain evidence="1 2">FoC_Fus2</strain>
    </source>
</reference>
<accession>A0A3L6MXK6</accession>